<dbReference type="Pfam" id="PF01261">
    <property type="entry name" value="AP_endonuc_2"/>
    <property type="match status" value="1"/>
</dbReference>
<name>A0A926II56_9FIRM</name>
<dbReference type="InterPro" id="IPR013022">
    <property type="entry name" value="Xyl_isomerase-like_TIM-brl"/>
</dbReference>
<protein>
    <submittedName>
        <fullName evidence="2">Sugar phosphate isomerase/epimerase</fullName>
    </submittedName>
</protein>
<dbReference type="Proteomes" id="UP000601522">
    <property type="component" value="Unassembled WGS sequence"/>
</dbReference>
<dbReference type="AlphaFoldDB" id="A0A926II56"/>
<comment type="caution">
    <text evidence="2">The sequence shown here is derived from an EMBL/GenBank/DDBJ whole genome shotgun (WGS) entry which is preliminary data.</text>
</comment>
<keyword evidence="2" id="KW-0413">Isomerase</keyword>
<evidence type="ECO:0000313" key="3">
    <source>
        <dbReference type="Proteomes" id="UP000601522"/>
    </source>
</evidence>
<dbReference type="InterPro" id="IPR036237">
    <property type="entry name" value="Xyl_isomerase-like_sf"/>
</dbReference>
<proteinExistence type="predicted"/>
<reference evidence="2 3" key="1">
    <citation type="submission" date="2020-08" db="EMBL/GenBank/DDBJ databases">
        <title>Genome public.</title>
        <authorList>
            <person name="Liu C."/>
            <person name="Sun Q."/>
        </authorList>
    </citation>
    <scope>NUCLEOTIDE SEQUENCE [LARGE SCALE GENOMIC DNA]</scope>
    <source>
        <strain evidence="2 3">NSJ-26</strain>
    </source>
</reference>
<dbReference type="Gene3D" id="3.20.20.150">
    <property type="entry name" value="Divalent-metal-dependent TIM barrel enzymes"/>
    <property type="match status" value="1"/>
</dbReference>
<accession>A0A926II56</accession>
<dbReference type="GO" id="GO:0016853">
    <property type="term" value="F:isomerase activity"/>
    <property type="evidence" value="ECO:0007669"/>
    <property type="project" value="UniProtKB-KW"/>
</dbReference>
<evidence type="ECO:0000313" key="2">
    <source>
        <dbReference type="EMBL" id="MBC8591387.1"/>
    </source>
</evidence>
<sequence>MRKLLKTVNTFEDFHTDIYEKLSIGVEVQDFTEPNLIKEEKDIIINSYKDLFKNFTGIKSLHGPFLDLKPASPDLLIREVSYKRYLETLNIAAELDMDYIVFHSQINPQLNEPFIINLNNMQNKEFWEKILNETKYNGIILIENIFEESPYMLKEYIETMNLPNMKINLDIGHAKLGKSDLEEWLKELKDYIVYMHIHSNNGLYDQHKSPSKDEIENLYKLLAKYQINPILSLEYKTNNLEMEIKRYL</sequence>
<dbReference type="EMBL" id="JACRTK010000004">
    <property type="protein sequence ID" value="MBC8591387.1"/>
    <property type="molecule type" value="Genomic_DNA"/>
</dbReference>
<feature type="domain" description="Xylose isomerase-like TIM barrel" evidence="1">
    <location>
        <begin position="45"/>
        <end position="238"/>
    </location>
</feature>
<evidence type="ECO:0000259" key="1">
    <source>
        <dbReference type="Pfam" id="PF01261"/>
    </source>
</evidence>
<gene>
    <name evidence="2" type="ORF">H8689_09720</name>
</gene>
<dbReference type="SUPFAM" id="SSF51658">
    <property type="entry name" value="Xylose isomerase-like"/>
    <property type="match status" value="1"/>
</dbReference>
<keyword evidence="3" id="KW-1185">Reference proteome</keyword>
<organism evidence="2 3">
    <name type="scientific">Wansuia hejianensis</name>
    <dbReference type="NCBI Taxonomy" id="2763667"/>
    <lineage>
        <taxon>Bacteria</taxon>
        <taxon>Bacillati</taxon>
        <taxon>Bacillota</taxon>
        <taxon>Clostridia</taxon>
        <taxon>Lachnospirales</taxon>
        <taxon>Lachnospiraceae</taxon>
        <taxon>Wansuia</taxon>
    </lineage>
</organism>
<dbReference type="RefSeq" id="WP_249324254.1">
    <property type="nucleotide sequence ID" value="NZ_JACRTK010000004.1"/>
</dbReference>